<dbReference type="InterPro" id="IPR045039">
    <property type="entry name" value="NSI-like"/>
</dbReference>
<dbReference type="AlphaFoldDB" id="A0A1I1TGV0"/>
<dbReference type="SUPFAM" id="SSF55729">
    <property type="entry name" value="Acyl-CoA N-acyltransferases (Nat)"/>
    <property type="match status" value="1"/>
</dbReference>
<evidence type="ECO:0000313" key="8">
    <source>
        <dbReference type="Proteomes" id="UP000265862"/>
    </source>
</evidence>
<evidence type="ECO:0000313" key="9">
    <source>
        <dbReference type="Proteomes" id="UP000283380"/>
    </source>
</evidence>
<dbReference type="RefSeq" id="WP_090093853.1">
    <property type="nucleotide sequence ID" value="NZ_CBCRVU010000002.1"/>
</dbReference>
<dbReference type="STRING" id="1505723.SAMN04487792_1443"/>
<dbReference type="CDD" id="cd04301">
    <property type="entry name" value="NAT_SF"/>
    <property type="match status" value="1"/>
</dbReference>
<dbReference type="Proteomes" id="UP000199599">
    <property type="component" value="Unassembled WGS sequence"/>
</dbReference>
<evidence type="ECO:0000313" key="5">
    <source>
        <dbReference type="EMBL" id="RHW53962.1"/>
    </source>
</evidence>
<dbReference type="PANTHER" id="PTHR43626:SF4">
    <property type="entry name" value="GCN5-RELATED N-ACETYLTRANSFERASE 2, CHLOROPLASTIC"/>
    <property type="match status" value="1"/>
</dbReference>
<evidence type="ECO:0000313" key="6">
    <source>
        <dbReference type="EMBL" id="SFD57779.1"/>
    </source>
</evidence>
<evidence type="ECO:0000259" key="3">
    <source>
        <dbReference type="PROSITE" id="PS51186"/>
    </source>
</evidence>
<name>A0A1I1TGV0_9LACO</name>
<keyword evidence="2" id="KW-0012">Acyltransferase</keyword>
<evidence type="ECO:0000313" key="4">
    <source>
        <dbReference type="EMBL" id="RHW51458.1"/>
    </source>
</evidence>
<organism evidence="6 7">
    <name type="scientific">Lactobacillus bombicola</name>
    <dbReference type="NCBI Taxonomy" id="1505723"/>
    <lineage>
        <taxon>Bacteria</taxon>
        <taxon>Bacillati</taxon>
        <taxon>Bacillota</taxon>
        <taxon>Bacilli</taxon>
        <taxon>Lactobacillales</taxon>
        <taxon>Lactobacillaceae</taxon>
        <taxon>Lactobacillus</taxon>
    </lineage>
</organism>
<gene>
    <name evidence="4" type="ORF">DS834_04855</name>
    <name evidence="5" type="ORF">DS835_05500</name>
    <name evidence="6" type="ORF">SAMN04487792_1443</name>
</gene>
<dbReference type="EMBL" id="QOCV01000008">
    <property type="protein sequence ID" value="RHW53962.1"/>
    <property type="molecule type" value="Genomic_DNA"/>
</dbReference>
<dbReference type="EMBL" id="QOCU01000005">
    <property type="protein sequence ID" value="RHW51458.1"/>
    <property type="molecule type" value="Genomic_DNA"/>
</dbReference>
<keyword evidence="9" id="KW-1185">Reference proteome</keyword>
<evidence type="ECO:0000256" key="2">
    <source>
        <dbReference type="ARBA" id="ARBA00023315"/>
    </source>
</evidence>
<dbReference type="InterPro" id="IPR016181">
    <property type="entry name" value="Acyl_CoA_acyltransferase"/>
</dbReference>
<dbReference type="GO" id="GO:0008080">
    <property type="term" value="F:N-acetyltransferase activity"/>
    <property type="evidence" value="ECO:0007669"/>
    <property type="project" value="InterPro"/>
</dbReference>
<evidence type="ECO:0000256" key="1">
    <source>
        <dbReference type="ARBA" id="ARBA00022679"/>
    </source>
</evidence>
<dbReference type="GO" id="GO:0005737">
    <property type="term" value="C:cytoplasm"/>
    <property type="evidence" value="ECO:0007669"/>
    <property type="project" value="TreeGrafter"/>
</dbReference>
<keyword evidence="1 6" id="KW-0808">Transferase</keyword>
<evidence type="ECO:0000313" key="7">
    <source>
        <dbReference type="Proteomes" id="UP000199599"/>
    </source>
</evidence>
<sequence>MEYQVTKNISLAALKSLYESVGWTSYTVDMPSLKIALENSLDVIAAFDNQQLVGLIRVVGDGISIIYIQDLLIQPKYQHKGIGSHLVTLVLKKYKNVRQKLLLTLDEPNTRSFYQKCGFMSCDQGSLVAFYREY</sequence>
<reference evidence="6" key="2">
    <citation type="submission" date="2016-10" db="EMBL/GenBank/DDBJ databases">
        <authorList>
            <person name="de Groot N.N."/>
        </authorList>
    </citation>
    <scope>NUCLEOTIDE SEQUENCE [LARGE SCALE GENOMIC DNA]</scope>
    <source>
        <strain evidence="6">R-53102</strain>
    </source>
</reference>
<proteinExistence type="predicted"/>
<reference evidence="7" key="1">
    <citation type="submission" date="2016-10" db="EMBL/GenBank/DDBJ databases">
        <authorList>
            <person name="Varghese N."/>
            <person name="Submissions S."/>
        </authorList>
    </citation>
    <scope>NUCLEOTIDE SEQUENCE [LARGE SCALE GENOMIC DNA]</scope>
    <source>
        <strain evidence="7">R-53102</strain>
    </source>
</reference>
<protein>
    <submittedName>
        <fullName evidence="6">Acetyltransferase (GNAT) domain-containing protein</fullName>
    </submittedName>
    <submittedName>
        <fullName evidence="4">N-acetyltransferase</fullName>
    </submittedName>
</protein>
<feature type="domain" description="N-acetyltransferase" evidence="3">
    <location>
        <begin position="4"/>
        <end position="134"/>
    </location>
</feature>
<dbReference type="Proteomes" id="UP000265862">
    <property type="component" value="Unassembled WGS sequence"/>
</dbReference>
<dbReference type="Gene3D" id="3.40.630.30">
    <property type="match status" value="1"/>
</dbReference>
<dbReference type="InterPro" id="IPR000182">
    <property type="entry name" value="GNAT_dom"/>
</dbReference>
<dbReference type="Proteomes" id="UP000283380">
    <property type="component" value="Unassembled WGS sequence"/>
</dbReference>
<dbReference type="PROSITE" id="PS51186">
    <property type="entry name" value="GNAT"/>
    <property type="match status" value="1"/>
</dbReference>
<dbReference type="PANTHER" id="PTHR43626">
    <property type="entry name" value="ACYL-COA N-ACYLTRANSFERASE"/>
    <property type="match status" value="1"/>
</dbReference>
<dbReference type="Pfam" id="PF13673">
    <property type="entry name" value="Acetyltransf_10"/>
    <property type="match status" value="1"/>
</dbReference>
<accession>A0A1I1TGV0</accession>
<reference evidence="8 9" key="3">
    <citation type="submission" date="2018-07" db="EMBL/GenBank/DDBJ databases">
        <title>Genome sequences of six Lactobacillus spp. isolated from bumble bee guts.</title>
        <authorList>
            <person name="Motta E.V.S."/>
            <person name="Moran N.A."/>
        </authorList>
    </citation>
    <scope>NUCLEOTIDE SEQUENCE [LARGE SCALE GENOMIC DNA]</scope>
    <source>
        <strain evidence="4 9">BI-4G</strain>
        <strain evidence="5 8">OCC3</strain>
    </source>
</reference>
<dbReference type="EMBL" id="FOMN01000009">
    <property type="protein sequence ID" value="SFD57779.1"/>
    <property type="molecule type" value="Genomic_DNA"/>
</dbReference>